<dbReference type="GO" id="GO:0005524">
    <property type="term" value="F:ATP binding"/>
    <property type="evidence" value="ECO:0007669"/>
    <property type="project" value="UniProtKB-UniRule"/>
</dbReference>
<dbReference type="InterPro" id="IPR032319">
    <property type="entry name" value="CLP1_P"/>
</dbReference>
<feature type="domain" description="Clp1 N-terminal" evidence="9">
    <location>
        <begin position="20"/>
        <end position="109"/>
    </location>
</feature>
<keyword evidence="5 6" id="KW-0539">Nucleus</keyword>
<feature type="domain" description="Clp1 C-terminal" evidence="8">
    <location>
        <begin position="342"/>
        <end position="449"/>
    </location>
</feature>
<dbReference type="InterPro" id="IPR038238">
    <property type="entry name" value="Clp1_C_sf"/>
</dbReference>
<evidence type="ECO:0000256" key="6">
    <source>
        <dbReference type="HAMAP-Rule" id="MF_03035"/>
    </source>
</evidence>
<dbReference type="GO" id="GO:0031124">
    <property type="term" value="P:mRNA 3'-end processing"/>
    <property type="evidence" value="ECO:0007669"/>
    <property type="project" value="UniProtKB-UniRule"/>
</dbReference>
<feature type="binding site" evidence="6">
    <location>
        <position position="25"/>
    </location>
    <ligand>
        <name>ATP</name>
        <dbReference type="ChEBI" id="CHEBI:30616"/>
    </ligand>
</feature>
<dbReference type="InterPro" id="IPR028606">
    <property type="entry name" value="Clp1"/>
</dbReference>
<dbReference type="InterPro" id="IPR032324">
    <property type="entry name" value="Clp1_N"/>
</dbReference>
<keyword evidence="2 6" id="KW-0507">mRNA processing</keyword>
<keyword evidence="3 6" id="KW-0547">Nucleotide-binding</keyword>
<evidence type="ECO:0000256" key="3">
    <source>
        <dbReference type="ARBA" id="ARBA00022741"/>
    </source>
</evidence>
<dbReference type="Gene3D" id="2.60.120.1030">
    <property type="entry name" value="Clp1, DNA binding domain"/>
    <property type="match status" value="1"/>
</dbReference>
<dbReference type="Pfam" id="PF16575">
    <property type="entry name" value="CLP1_P"/>
    <property type="match status" value="1"/>
</dbReference>
<dbReference type="PANTHER" id="PTHR12755">
    <property type="entry name" value="CLEAVAGE/POLYADENYLATION FACTOR IA SUBUNIT CLP1P"/>
    <property type="match status" value="1"/>
</dbReference>
<dbReference type="Gene3D" id="3.40.50.300">
    <property type="entry name" value="P-loop containing nucleotide triphosphate hydrolases"/>
    <property type="match status" value="1"/>
</dbReference>
<accession>A0A7S3R9X7</accession>
<sequence>MEDDDIEDPSLLEQVKEYDLKQNHELRMECKTGRDVRIMLEEGSAEVFGAELQKGNAVDVSGQKLAVYTWTGCKLKVQGLPAMIYEAEDTPVAVYCNLHQMLRQSRQDAQQQQQQDQQAGGAPSTQEEGGQRRPPFNIRGRGPRVIIVGPTDSGKSTLTKTLLNWGVRDNWEPTFVDLDVGQGTVTAPGCIAAVPIEAPLDITEGCSSLDMPLVYFYGHASAGDNPELYKYLVDRLAGVLERRAAANPHAAASGMIINTMGWVEGLGYELQVHAINAFKADVVVVLDADRLHSQLSTELKDTGCQVLKLPKSGGVVTREREERRNARDARLKDYFYGPRGTLMPSTQQLRADQVLVFRVGGGPRAPNSALPIGAVSATDPLRVSHVAGSAELVQSVMAVSHAPTPEQALSSNVAGFVLVKDVDVARGTITVLSPAPGPLPNKYLVTGSLRSAGLV</sequence>
<dbReference type="InterPro" id="IPR045116">
    <property type="entry name" value="Clp1/Grc3"/>
</dbReference>
<dbReference type="Pfam" id="PF06807">
    <property type="entry name" value="Clp1"/>
    <property type="match status" value="1"/>
</dbReference>
<evidence type="ECO:0000256" key="1">
    <source>
        <dbReference type="ARBA" id="ARBA00004123"/>
    </source>
</evidence>
<comment type="subcellular location">
    <subcellularLocation>
        <location evidence="1 6">Nucleus</location>
    </subcellularLocation>
</comment>
<reference evidence="11" key="1">
    <citation type="submission" date="2021-01" db="EMBL/GenBank/DDBJ databases">
        <authorList>
            <person name="Corre E."/>
            <person name="Pelletier E."/>
            <person name="Niang G."/>
            <person name="Scheremetjew M."/>
            <person name="Finn R."/>
            <person name="Kale V."/>
            <person name="Holt S."/>
            <person name="Cochrane G."/>
            <person name="Meng A."/>
            <person name="Brown T."/>
            <person name="Cohen L."/>
        </authorList>
    </citation>
    <scope>NUCLEOTIDE SEQUENCE</scope>
    <source>
        <strain evidence="11">CCMP1320</strain>
    </source>
</reference>
<comment type="function">
    <text evidence="6">Required for endonucleolytic cleavage during polyadenylation-dependent pre-mRNA 3'-end formation.</text>
</comment>
<feature type="region of interest" description="Disordered" evidence="7">
    <location>
        <begin position="106"/>
        <end position="150"/>
    </location>
</feature>
<dbReference type="InterPro" id="IPR010655">
    <property type="entry name" value="Clp1_C"/>
</dbReference>
<dbReference type="Gene3D" id="2.40.30.330">
    <property type="entry name" value="Pre-mRNA cleavage complex subunit Clp1, C-terminal domain"/>
    <property type="match status" value="1"/>
</dbReference>
<organism evidence="11">
    <name type="scientific">Dunaliella tertiolecta</name>
    <name type="common">Green alga</name>
    <dbReference type="NCBI Taxonomy" id="3047"/>
    <lineage>
        <taxon>Eukaryota</taxon>
        <taxon>Viridiplantae</taxon>
        <taxon>Chlorophyta</taxon>
        <taxon>core chlorophytes</taxon>
        <taxon>Chlorophyceae</taxon>
        <taxon>CS clade</taxon>
        <taxon>Chlamydomonadales</taxon>
        <taxon>Dunaliellaceae</taxon>
        <taxon>Dunaliella</taxon>
    </lineage>
</organism>
<dbReference type="EMBL" id="HBIP01036662">
    <property type="protein sequence ID" value="CAE0507162.1"/>
    <property type="molecule type" value="Transcribed_RNA"/>
</dbReference>
<evidence type="ECO:0000313" key="11">
    <source>
        <dbReference type="EMBL" id="CAE0507162.1"/>
    </source>
</evidence>
<feature type="binding site" evidence="6">
    <location>
        <position position="64"/>
    </location>
    <ligand>
        <name>ATP</name>
        <dbReference type="ChEBI" id="CHEBI:30616"/>
    </ligand>
</feature>
<dbReference type="InterPro" id="IPR038239">
    <property type="entry name" value="Clp1_N_sf"/>
</dbReference>
<feature type="binding site" evidence="6">
    <location>
        <begin position="152"/>
        <end position="157"/>
    </location>
    <ligand>
        <name>ATP</name>
        <dbReference type="ChEBI" id="CHEBI:30616"/>
    </ligand>
</feature>
<dbReference type="AlphaFoldDB" id="A0A7S3R9X7"/>
<proteinExistence type="inferred from homology"/>
<evidence type="ECO:0000256" key="4">
    <source>
        <dbReference type="ARBA" id="ARBA00022840"/>
    </source>
</evidence>
<evidence type="ECO:0000256" key="2">
    <source>
        <dbReference type="ARBA" id="ARBA00022664"/>
    </source>
</evidence>
<dbReference type="GO" id="GO:0006388">
    <property type="term" value="P:tRNA splicing, via endonucleolytic cleavage and ligation"/>
    <property type="evidence" value="ECO:0007669"/>
    <property type="project" value="TreeGrafter"/>
</dbReference>
<dbReference type="FunFam" id="2.40.30.330:FF:000002">
    <property type="entry name" value="Protein CLP1 homolog"/>
    <property type="match status" value="1"/>
</dbReference>
<evidence type="ECO:0000259" key="9">
    <source>
        <dbReference type="Pfam" id="PF16573"/>
    </source>
</evidence>
<evidence type="ECO:0000259" key="8">
    <source>
        <dbReference type="Pfam" id="PF06807"/>
    </source>
</evidence>
<dbReference type="HAMAP" id="MF_03035">
    <property type="entry name" value="Clp1"/>
    <property type="match status" value="1"/>
</dbReference>
<dbReference type="SUPFAM" id="SSF52540">
    <property type="entry name" value="P-loop containing nucleoside triphosphate hydrolases"/>
    <property type="match status" value="1"/>
</dbReference>
<evidence type="ECO:0000256" key="5">
    <source>
        <dbReference type="ARBA" id="ARBA00023242"/>
    </source>
</evidence>
<dbReference type="Pfam" id="PF16573">
    <property type="entry name" value="CLP1_N"/>
    <property type="match status" value="1"/>
</dbReference>
<dbReference type="PANTHER" id="PTHR12755:SF6">
    <property type="entry name" value="POLYRIBONUCLEOTIDE 5'-HYDROXYL-KINASE CLP1"/>
    <property type="match status" value="1"/>
</dbReference>
<evidence type="ECO:0000256" key="7">
    <source>
        <dbReference type="SAM" id="MobiDB-lite"/>
    </source>
</evidence>
<dbReference type="FunFam" id="2.60.120.1030:FF:000001">
    <property type="entry name" value="Protein CLP1 homolog 5"/>
    <property type="match status" value="1"/>
</dbReference>
<evidence type="ECO:0000259" key="10">
    <source>
        <dbReference type="Pfam" id="PF16575"/>
    </source>
</evidence>
<feature type="compositionally biased region" description="Low complexity" evidence="7">
    <location>
        <begin position="107"/>
        <end position="119"/>
    </location>
</feature>
<dbReference type="GO" id="GO:0051731">
    <property type="term" value="F:polynucleotide 5'-hydroxyl-kinase activity"/>
    <property type="evidence" value="ECO:0007669"/>
    <property type="project" value="InterPro"/>
</dbReference>
<gene>
    <name evidence="11" type="ORF">DTER00134_LOCUS22238</name>
</gene>
<protein>
    <recommendedName>
        <fullName evidence="6">Protein CLP1 homolog</fullName>
    </recommendedName>
</protein>
<dbReference type="GO" id="GO:0005849">
    <property type="term" value="C:mRNA cleavage factor complex"/>
    <property type="evidence" value="ECO:0007669"/>
    <property type="project" value="InterPro"/>
</dbReference>
<keyword evidence="4 6" id="KW-0067">ATP-binding</keyword>
<feature type="domain" description="Clp1 P-loop" evidence="10">
    <location>
        <begin position="149"/>
        <end position="337"/>
    </location>
</feature>
<dbReference type="InterPro" id="IPR027417">
    <property type="entry name" value="P-loop_NTPase"/>
</dbReference>
<name>A0A7S3R9X7_DUNTE</name>
<comment type="similarity">
    <text evidence="6">Belongs to the Clp1 family. Clp1 subfamily.</text>
</comment>